<keyword evidence="1" id="KW-0472">Membrane</keyword>
<keyword evidence="1" id="KW-1133">Transmembrane helix</keyword>
<sequence length="516" mass="56750">MVAKRIGERNTRQRTSRQQAGFTLVAVLLVAVILLTLLAAVSTMVLAESRQTGLTARQQQAYSLAEAGLERFMAALQQAADRSSDFPYDPGSLGGWIDRHAVNEPGVSVTATYMREDGQPVSANQVPPYPHLIQVRSTGIADHVSKTIVATVDLQFLGGLFGYALAALSKDGWGIQFDRDLVNLYPDLTINGRIYSNSDIRWGNSRALPPILQTNSLAVELGPNSPIQGRQDLQNVPSRVPVTRLEAPLAYPTYEQMVASLKKRAAGDVQTINAQIRGILLSIGPWSVYLPSFLADLSGLDWVQAILKLLSWRPIWIASDTVYFTDPNLDLFVIGNPRAKTIISEGNLHLIGLQGDSAQRTIYVAKKDVLIGVDQIPNVLKNVLGDLSKIIGWLLRIIEDILNGILSVVLGLLGIHIDIDLLSQISYILQWILRLLQNVIPPDRVTGYIYAPNGTVTFGGAFMGLHGGVAAKQIKFHFLNAIKINYQDTDLMADFDPSRRPELYIPQPVIVERHTE</sequence>
<evidence type="ECO:0000313" key="2">
    <source>
        <dbReference type="EMBL" id="ATY86157.1"/>
    </source>
</evidence>
<proteinExistence type="predicted"/>
<dbReference type="AlphaFoldDB" id="A0A2K8NBF6"/>
<reference evidence="3" key="1">
    <citation type="submission" date="2017-11" db="EMBL/GenBank/DDBJ databases">
        <title>Complete Genome Sequence of Kyrpidia sp. Strain EA-1, a thermophilic, hydrogen-oxidizing Bacterium, isolated from the Azores.</title>
        <authorList>
            <person name="Reiner J.E."/>
            <person name="Lapp C.J."/>
            <person name="Bunk B."/>
            <person name="Gescher J."/>
        </authorList>
    </citation>
    <scope>NUCLEOTIDE SEQUENCE [LARGE SCALE GENOMIC DNA]</scope>
    <source>
        <strain evidence="3">EA-1</strain>
    </source>
</reference>
<feature type="transmembrane region" description="Helical" evidence="1">
    <location>
        <begin position="21"/>
        <end position="47"/>
    </location>
</feature>
<organism evidence="2 3">
    <name type="scientific">Kyrpidia spormannii</name>
    <dbReference type="NCBI Taxonomy" id="2055160"/>
    <lineage>
        <taxon>Bacteria</taxon>
        <taxon>Bacillati</taxon>
        <taxon>Bacillota</taxon>
        <taxon>Bacilli</taxon>
        <taxon>Bacillales</taxon>
        <taxon>Alicyclobacillaceae</taxon>
        <taxon>Kyrpidia</taxon>
    </lineage>
</organism>
<dbReference type="OrthoDB" id="3171015at2"/>
<gene>
    <name evidence="2" type="ORF">CVV65_15485</name>
</gene>
<protein>
    <submittedName>
        <fullName evidence="2">Uncharacterized protein</fullName>
    </submittedName>
</protein>
<dbReference type="EMBL" id="CP024955">
    <property type="protein sequence ID" value="ATY86157.1"/>
    <property type="molecule type" value="Genomic_DNA"/>
</dbReference>
<keyword evidence="1" id="KW-0812">Transmembrane</keyword>
<accession>A0A2K8NBF6</accession>
<name>A0A2K8NBF6_9BACL</name>
<dbReference type="Proteomes" id="UP000231932">
    <property type="component" value="Chromosome"/>
</dbReference>
<evidence type="ECO:0000313" key="3">
    <source>
        <dbReference type="Proteomes" id="UP000231932"/>
    </source>
</evidence>
<evidence type="ECO:0000256" key="1">
    <source>
        <dbReference type="SAM" id="Phobius"/>
    </source>
</evidence>
<dbReference type="KEGG" id="kyr:CVV65_15485"/>
<dbReference type="RefSeq" id="WP_100668906.1">
    <property type="nucleotide sequence ID" value="NZ_CP024955.1"/>
</dbReference>
<keyword evidence="3" id="KW-1185">Reference proteome</keyword>